<reference evidence="1" key="1">
    <citation type="submission" date="2023-07" db="EMBL/GenBank/DDBJ databases">
        <title>Genome content predicts the carbon catabolic preferences of heterotrophic bacteria.</title>
        <authorList>
            <person name="Gralka M."/>
        </authorList>
    </citation>
    <scope>NUCLEOTIDE SEQUENCE</scope>
    <source>
        <strain evidence="1">4G09</strain>
    </source>
</reference>
<evidence type="ECO:0000313" key="1">
    <source>
        <dbReference type="EMBL" id="MDP2564399.1"/>
    </source>
</evidence>
<comment type="caution">
    <text evidence="1">The sequence shown here is derived from an EMBL/GenBank/DDBJ whole genome shotgun (WGS) entry which is preliminary data.</text>
</comment>
<keyword evidence="2" id="KW-1185">Reference proteome</keyword>
<dbReference type="EMBL" id="JAUYVT010000004">
    <property type="protein sequence ID" value="MDP2564399.1"/>
    <property type="molecule type" value="Genomic_DNA"/>
</dbReference>
<dbReference type="RefSeq" id="WP_305471676.1">
    <property type="nucleotide sequence ID" value="NZ_JAUYVT010000004.1"/>
</dbReference>
<accession>A0ABT9FC92</accession>
<dbReference type="Proteomes" id="UP001177212">
    <property type="component" value="Unassembled WGS sequence"/>
</dbReference>
<evidence type="ECO:0000313" key="2">
    <source>
        <dbReference type="Proteomes" id="UP001177212"/>
    </source>
</evidence>
<organism evidence="1 2">
    <name type="scientific">Pseudoalteromonas marina</name>
    <dbReference type="NCBI Taxonomy" id="267375"/>
    <lineage>
        <taxon>Bacteria</taxon>
        <taxon>Pseudomonadati</taxon>
        <taxon>Pseudomonadota</taxon>
        <taxon>Gammaproteobacteria</taxon>
        <taxon>Alteromonadales</taxon>
        <taxon>Pseudoalteromonadaceae</taxon>
        <taxon>Pseudoalteromonas</taxon>
    </lineage>
</organism>
<proteinExistence type="predicted"/>
<sequence length="211" mass="23654">MTVYEFLKSGKMLEESVAEKLLNKIIKNCDVKPSHADDVRQEVLIAWTKYEVKDEYLHSVPSILSFATDLGKQATYSHKRVLVGALNIPRRVIKEHRDEGVVLVTDSIAIDSVREDEVTEGAGSDLGSVFELPIQSSLLALPMIDQHIQRDFNAGESLENVKFSSGMEKRALNGKLVNLTKADVFYVEQITNEIKEECDSDFEQPSLLISL</sequence>
<gene>
    <name evidence="1" type="ORF">Q8W34_07115</name>
</gene>
<protein>
    <submittedName>
        <fullName evidence="1">Uncharacterized protein</fullName>
    </submittedName>
</protein>
<name>A0ABT9FC92_9GAMM</name>